<dbReference type="PANTHER" id="PTHR12802:SF44">
    <property type="entry name" value="SWI_SNF COMPLEX SUBUNIT SWI3B"/>
    <property type="match status" value="1"/>
</dbReference>
<feature type="domain" description="SANT" evidence="10">
    <location>
        <begin position="311"/>
        <end position="362"/>
    </location>
</feature>
<dbReference type="GO" id="GO:0005634">
    <property type="term" value="C:nucleus"/>
    <property type="evidence" value="ECO:0007669"/>
    <property type="project" value="UniProtKB-SubCell"/>
</dbReference>
<dbReference type="PROSITE" id="PS51293">
    <property type="entry name" value="SANT"/>
    <property type="match status" value="1"/>
</dbReference>
<dbReference type="eggNOG" id="KOG1279">
    <property type="taxonomic scope" value="Eukaryota"/>
</dbReference>
<dbReference type="SUPFAM" id="SSF46689">
    <property type="entry name" value="Homeodomain-like"/>
    <property type="match status" value="2"/>
</dbReference>
<evidence type="ECO:0000259" key="11">
    <source>
        <dbReference type="PROSITE" id="PS51294"/>
    </source>
</evidence>
<evidence type="ECO:0000256" key="6">
    <source>
        <dbReference type="ARBA" id="ARBA00023242"/>
    </source>
</evidence>
<dbReference type="CDD" id="cd00167">
    <property type="entry name" value="SANT"/>
    <property type="match status" value="1"/>
</dbReference>
<reference evidence="12 13" key="1">
    <citation type="journal article" date="2009" name="Nat. Genet.">
        <title>The genome of the cucumber, Cucumis sativus L.</title>
        <authorList>
            <person name="Huang S."/>
            <person name="Li R."/>
            <person name="Zhang Z."/>
            <person name="Li L."/>
            <person name="Gu X."/>
            <person name="Fan W."/>
            <person name="Lucas W.J."/>
            <person name="Wang X."/>
            <person name="Xie B."/>
            <person name="Ni P."/>
            <person name="Ren Y."/>
            <person name="Zhu H."/>
            <person name="Li J."/>
            <person name="Lin K."/>
            <person name="Jin W."/>
            <person name="Fei Z."/>
            <person name="Li G."/>
            <person name="Staub J."/>
            <person name="Kilian A."/>
            <person name="van der Vossen E.A."/>
            <person name="Wu Y."/>
            <person name="Guo J."/>
            <person name="He J."/>
            <person name="Jia Z."/>
            <person name="Ren Y."/>
            <person name="Tian G."/>
            <person name="Lu Y."/>
            <person name="Ruan J."/>
            <person name="Qian W."/>
            <person name="Wang M."/>
            <person name="Huang Q."/>
            <person name="Li B."/>
            <person name="Xuan Z."/>
            <person name="Cao J."/>
            <person name="Asan"/>
            <person name="Wu Z."/>
            <person name="Zhang J."/>
            <person name="Cai Q."/>
            <person name="Bai Y."/>
            <person name="Zhao B."/>
            <person name="Han Y."/>
            <person name="Li Y."/>
            <person name="Li X."/>
            <person name="Wang S."/>
            <person name="Shi Q."/>
            <person name="Liu S."/>
            <person name="Cho W.K."/>
            <person name="Kim J.Y."/>
            <person name="Xu Y."/>
            <person name="Heller-Uszynska K."/>
            <person name="Miao H."/>
            <person name="Cheng Z."/>
            <person name="Zhang S."/>
            <person name="Wu J."/>
            <person name="Yang Y."/>
            <person name="Kang H."/>
            <person name="Li M."/>
            <person name="Liang H."/>
            <person name="Ren X."/>
            <person name="Shi Z."/>
            <person name="Wen M."/>
            <person name="Jian M."/>
            <person name="Yang H."/>
            <person name="Zhang G."/>
            <person name="Yang Z."/>
            <person name="Chen R."/>
            <person name="Liu S."/>
            <person name="Li J."/>
            <person name="Ma L."/>
            <person name="Liu H."/>
            <person name="Zhou Y."/>
            <person name="Zhao J."/>
            <person name="Fang X."/>
            <person name="Li G."/>
            <person name="Fang L."/>
            <person name="Li Y."/>
            <person name="Liu D."/>
            <person name="Zheng H."/>
            <person name="Zhang Y."/>
            <person name="Qin N."/>
            <person name="Li Z."/>
            <person name="Yang G."/>
            <person name="Yang S."/>
            <person name="Bolund L."/>
            <person name="Kristiansen K."/>
            <person name="Zheng H."/>
            <person name="Li S."/>
            <person name="Zhang X."/>
            <person name="Yang H."/>
            <person name="Wang J."/>
            <person name="Sun R."/>
            <person name="Zhang B."/>
            <person name="Jiang S."/>
            <person name="Wang J."/>
            <person name="Du Y."/>
            <person name="Li S."/>
        </authorList>
    </citation>
    <scope>NUCLEOTIDE SEQUENCE [LARGE SCALE GENOMIC DNA]</scope>
    <source>
        <strain evidence="13">cv. 9930</strain>
    </source>
</reference>
<dbReference type="InterPro" id="IPR009057">
    <property type="entry name" value="Homeodomain-like_sf"/>
</dbReference>
<accession>A0A0A0L3F9</accession>
<dbReference type="Gramene" id="KGN55544">
    <property type="protein sequence ID" value="KGN55544"/>
    <property type="gene ID" value="Csa_4G664510"/>
</dbReference>
<feature type="region of interest" description="Disordered" evidence="7">
    <location>
        <begin position="68"/>
        <end position="126"/>
    </location>
</feature>
<dbReference type="AlphaFoldDB" id="A0A0A0L3F9"/>
<dbReference type="FunFam" id="1.10.10.10:FF:000020">
    <property type="entry name" value="SWI/SNF complex subunit SMARCC2 isoform c"/>
    <property type="match status" value="1"/>
</dbReference>
<sequence length="555" mass="60771">MESLRFEGSKAQPSPFPFIWAPSPVCFSDLSLLSSPDLTDGLFCYSDLYSPELPLSISFPLVMAANSPVQDPPTDASAKQSAPSPSPALVTPPLKIETPPSDSGQTPSAVPAPTPRPEDLPQSTSPDPIHLPSYSRWFSWNGIHECEVRFLPEFFDSRSPSKNPRVYKYLRNSIVKNFRECPSKKITFTDIRKTLVADVGSIRRVFDFLEAWGLINYSPSALSKPLKWDDRDSKSNASASNTGEPGGGSANSSAPKDASKRVCSGCKSICSIACFACDKFDLTLCARCYVRGNYRVGVSSSDFRRVEINDDTRTDWTDKETLHLLEALTHYGDDWKKVAQHVGGRTERECVAQFVKLPLGEQFHGYPDSEHIDNNCTVKDEASANLTLESTGKIGTSIPNKRIRLSPLADASNPIMAQAAFLSSLVGVEVAEAAAQAAVIKLSEMDFGGDGEIAIPVARNIGEQGNDAASHGGSCLSRGSTMDMEKAISHIVNVQMKEIVDKLNGFEEGELQMEKVFKQLDQMKSMLFVDQLNLLFNKECISTTVEEKSNMNVRT</sequence>
<dbReference type="EMBL" id="CM002925">
    <property type="protein sequence ID" value="KGN55544.1"/>
    <property type="molecule type" value="Genomic_DNA"/>
</dbReference>
<reference evidence="12 13" key="3">
    <citation type="journal article" date="2010" name="BMC Genomics">
        <title>Transcriptome sequencing and comparative analysis of cucumber flowers with different sex types.</title>
        <authorList>
            <person name="Guo S."/>
            <person name="Zheng Y."/>
            <person name="Joung J.G."/>
            <person name="Liu S."/>
            <person name="Zhang Z."/>
            <person name="Crasta O.R."/>
            <person name="Sobral B.W."/>
            <person name="Xu Y."/>
            <person name="Huang S."/>
            <person name="Fei Z."/>
        </authorList>
    </citation>
    <scope>NUCLEOTIDE SEQUENCE [LARGE SCALE GENOMIC DNA]</scope>
    <source>
        <strain evidence="13">cv. 9930</strain>
    </source>
</reference>
<dbReference type="Pfam" id="PF00249">
    <property type="entry name" value="Myb_DNA-binding"/>
    <property type="match status" value="1"/>
</dbReference>
<dbReference type="OrthoDB" id="118550at2759"/>
<keyword evidence="5" id="KW-0804">Transcription</keyword>
<dbReference type="PROSITE" id="PS50934">
    <property type="entry name" value="SWIRM"/>
    <property type="match status" value="1"/>
</dbReference>
<evidence type="ECO:0000256" key="2">
    <source>
        <dbReference type="ARBA" id="ARBA00022473"/>
    </source>
</evidence>
<dbReference type="STRING" id="3659.A0A0A0L3F9"/>
<dbReference type="PROSITE" id="PS50090">
    <property type="entry name" value="MYB_LIKE"/>
    <property type="match status" value="1"/>
</dbReference>
<name>A0A0A0L3F9_CUCSA</name>
<feature type="domain" description="SWIRM" evidence="9">
    <location>
        <begin position="129"/>
        <end position="226"/>
    </location>
</feature>
<evidence type="ECO:0000256" key="1">
    <source>
        <dbReference type="ARBA" id="ARBA00004123"/>
    </source>
</evidence>
<evidence type="ECO:0000313" key="13">
    <source>
        <dbReference type="Proteomes" id="UP000029981"/>
    </source>
</evidence>
<dbReference type="Proteomes" id="UP000029981">
    <property type="component" value="Chromosome 4"/>
</dbReference>
<dbReference type="GO" id="GO:0003677">
    <property type="term" value="F:DNA binding"/>
    <property type="evidence" value="ECO:0007669"/>
    <property type="project" value="UniProtKB-KW"/>
</dbReference>
<organism evidence="12 13">
    <name type="scientific">Cucumis sativus</name>
    <name type="common">Cucumber</name>
    <dbReference type="NCBI Taxonomy" id="3659"/>
    <lineage>
        <taxon>Eukaryota</taxon>
        <taxon>Viridiplantae</taxon>
        <taxon>Streptophyta</taxon>
        <taxon>Embryophyta</taxon>
        <taxon>Tracheophyta</taxon>
        <taxon>Spermatophyta</taxon>
        <taxon>Magnoliopsida</taxon>
        <taxon>eudicotyledons</taxon>
        <taxon>Gunneridae</taxon>
        <taxon>Pentapetalae</taxon>
        <taxon>rosids</taxon>
        <taxon>fabids</taxon>
        <taxon>Cucurbitales</taxon>
        <taxon>Cucurbitaceae</taxon>
        <taxon>Benincaseae</taxon>
        <taxon>Cucumis</taxon>
    </lineage>
</organism>
<reference evidence="12 13" key="2">
    <citation type="journal article" date="2009" name="PLoS ONE">
        <title>An integrated genetic and cytogenetic map of the cucumber genome.</title>
        <authorList>
            <person name="Ren Y."/>
            <person name="Zhang Z."/>
            <person name="Liu J."/>
            <person name="Staub J.E."/>
            <person name="Han Y."/>
            <person name="Cheng Z."/>
            <person name="Li X."/>
            <person name="Lu J."/>
            <person name="Miao H."/>
            <person name="Kang H."/>
            <person name="Xie B."/>
            <person name="Gu X."/>
            <person name="Wang X."/>
            <person name="Du Y."/>
            <person name="Jin W."/>
            <person name="Huang S."/>
        </authorList>
    </citation>
    <scope>NUCLEOTIDE SEQUENCE [LARGE SCALE GENOMIC DNA]</scope>
    <source>
        <strain evidence="13">cv. 9930</strain>
    </source>
</reference>
<protein>
    <recommendedName>
        <fullName evidence="14">SWI/SNF complex subunit SWI3B</fullName>
    </recommendedName>
</protein>
<gene>
    <name evidence="12" type="ORF">Csa_4G664510</name>
</gene>
<dbReference type="InterPro" id="IPR001005">
    <property type="entry name" value="SANT/Myb"/>
</dbReference>
<reference evidence="12 13" key="4">
    <citation type="journal article" date="2011" name="BMC Genomics">
        <title>RNA-Seq improves annotation of protein-coding genes in the cucumber genome.</title>
        <authorList>
            <person name="Li Z."/>
            <person name="Zhang Z."/>
            <person name="Yan P."/>
            <person name="Huang S."/>
            <person name="Fei Z."/>
            <person name="Lin K."/>
        </authorList>
    </citation>
    <scope>NUCLEOTIDE SEQUENCE [LARGE SCALE GENOMIC DNA]</scope>
    <source>
        <strain evidence="13">cv. 9930</strain>
    </source>
</reference>
<keyword evidence="13" id="KW-1185">Reference proteome</keyword>
<dbReference type="PROSITE" id="PS51294">
    <property type="entry name" value="HTH_MYB"/>
    <property type="match status" value="1"/>
</dbReference>
<evidence type="ECO:0000256" key="7">
    <source>
        <dbReference type="SAM" id="MobiDB-lite"/>
    </source>
</evidence>
<feature type="region of interest" description="Disordered" evidence="7">
    <location>
        <begin position="226"/>
        <end position="256"/>
    </location>
</feature>
<comment type="subcellular location">
    <subcellularLocation>
        <location evidence="1">Nucleus</location>
    </subcellularLocation>
</comment>
<evidence type="ECO:0000256" key="4">
    <source>
        <dbReference type="ARBA" id="ARBA00023125"/>
    </source>
</evidence>
<keyword evidence="4" id="KW-0238">DNA-binding</keyword>
<evidence type="ECO:0008006" key="14">
    <source>
        <dbReference type="Google" id="ProtNLM"/>
    </source>
</evidence>
<feature type="domain" description="HTH myb-type" evidence="11">
    <location>
        <begin position="313"/>
        <end position="350"/>
    </location>
</feature>
<dbReference type="FunFam" id="1.10.10.60:FF:000014">
    <property type="entry name" value="SWI/SNF complex subunit SMARCC2 isoform C"/>
    <property type="match status" value="1"/>
</dbReference>
<dbReference type="InterPro" id="IPR007526">
    <property type="entry name" value="SWIRM"/>
</dbReference>
<evidence type="ECO:0000259" key="10">
    <source>
        <dbReference type="PROSITE" id="PS51293"/>
    </source>
</evidence>
<keyword evidence="2" id="KW-0217">Developmental protein</keyword>
<dbReference type="InterPro" id="IPR017884">
    <property type="entry name" value="SANT_dom"/>
</dbReference>
<dbReference type="Gene3D" id="1.10.10.10">
    <property type="entry name" value="Winged helix-like DNA-binding domain superfamily/Winged helix DNA-binding domain"/>
    <property type="match status" value="1"/>
</dbReference>
<proteinExistence type="predicted"/>
<dbReference type="PANTHER" id="PTHR12802">
    <property type="entry name" value="SWI/SNF COMPLEX-RELATED"/>
    <property type="match status" value="1"/>
</dbReference>
<keyword evidence="3" id="KW-0805">Transcription regulation</keyword>
<evidence type="ECO:0000259" key="8">
    <source>
        <dbReference type="PROSITE" id="PS50090"/>
    </source>
</evidence>
<evidence type="ECO:0000313" key="12">
    <source>
        <dbReference type="EMBL" id="KGN55544.1"/>
    </source>
</evidence>
<evidence type="ECO:0000256" key="3">
    <source>
        <dbReference type="ARBA" id="ARBA00023015"/>
    </source>
</evidence>
<dbReference type="InterPro" id="IPR036388">
    <property type="entry name" value="WH-like_DNA-bd_sf"/>
</dbReference>
<dbReference type="SMART" id="SM00717">
    <property type="entry name" value="SANT"/>
    <property type="match status" value="1"/>
</dbReference>
<feature type="domain" description="Myb-like" evidence="8">
    <location>
        <begin position="313"/>
        <end position="358"/>
    </location>
</feature>
<dbReference type="OMA" id="QQFNEME"/>
<dbReference type="Pfam" id="PF04433">
    <property type="entry name" value="SWIRM"/>
    <property type="match status" value="1"/>
</dbReference>
<evidence type="ECO:0000256" key="5">
    <source>
        <dbReference type="ARBA" id="ARBA00023163"/>
    </source>
</evidence>
<evidence type="ECO:0000259" key="9">
    <source>
        <dbReference type="PROSITE" id="PS50934"/>
    </source>
</evidence>
<dbReference type="Gene3D" id="1.10.10.60">
    <property type="entry name" value="Homeodomain-like"/>
    <property type="match status" value="1"/>
</dbReference>
<dbReference type="InterPro" id="IPR017930">
    <property type="entry name" value="Myb_dom"/>
</dbReference>
<keyword evidence="6" id="KW-0539">Nucleus</keyword>